<dbReference type="GO" id="GO:0031297">
    <property type="term" value="P:replication fork processing"/>
    <property type="evidence" value="ECO:0007669"/>
    <property type="project" value="TreeGrafter"/>
</dbReference>
<protein>
    <submittedName>
        <fullName evidence="10">Uncharacterized protein</fullName>
    </submittedName>
</protein>
<sequence>MASKAAPPLCQHGEAAVRRQVRKEGPNKGRFFWACARGYGSGRECRFFAWDGAAAPATSADSARHFNNGFSGQRPLGGRPLASAINSKGRTLPPRPPSSVPSPPAAGRGASARPTVDRARVVLQLVLMRRQHLEVSASRSCPPAATTLLQTLANAIPTLRYEPASGKLHAPLSAWPSLERAVRERGGEWGGHVPLQLLEALHQWWQSSSSNMAVASATAVNWELYVERARGELVQCGLWRRLLPFQRESVERAIRQGGRILIGDEMGLGKSIQAIAIARCLRTEWPLLVVCPSSMRHSWCESFVTFLAPEVHRERDMLLMMKGAELQQPLRPINVVSYDLVTKLNASQLQRVGVLVCDESHYLKSPAAKRTQFLLPWMQRVPRLVLLTGTPALSRPEELFVQVHALAPRLFGNWEEFAYRYCQARPTPWKALDTSGASNLSELHMLLNETVMIRRLKREVLDQLPSKVRSVVYVDVDKSQEAALMASLQELQWVEARAHSGDANANNLFRAQMSKAYQATATAKRRAVVEYCEQLAAQGTKFLLFAHHEHLLDALETSLRAQGVACIRIDGKTGAAERPTLVQRFQSEPQCQAALLGITAAGAGITLTAASVVVFAEIYWNPGVLRQAEDRAHRIGQRDSVTVRYLLLPNSLDERMWRAVNAKLGVVSTSLDGSDARDARGMATAAVGVTAGDGSNGANRTLDEYFGQRRRESPAPSTGMREGEGGSPESAASEGDADRARLQLRKIGSLAEHPLPRSTFLTPPDTPATGLVSPNGGVWRASRLPAKRRRTGRHVRKGSEPTPNGRQEEADVHLV</sequence>
<dbReference type="CDD" id="cd18010">
    <property type="entry name" value="DEXHc_HARP_SMARCAL1"/>
    <property type="match status" value="1"/>
</dbReference>
<keyword evidence="1" id="KW-0479">Metal-binding</keyword>
<proteinExistence type="predicted"/>
<feature type="region of interest" description="Disordered" evidence="6">
    <location>
        <begin position="689"/>
        <end position="815"/>
    </location>
</feature>
<dbReference type="Pfam" id="PF00271">
    <property type="entry name" value="Helicase_C"/>
    <property type="match status" value="1"/>
</dbReference>
<dbReference type="InterPro" id="IPR010666">
    <property type="entry name" value="Znf_GRF"/>
</dbReference>
<dbReference type="GO" id="GO:0043596">
    <property type="term" value="C:nuclear replication fork"/>
    <property type="evidence" value="ECO:0007669"/>
    <property type="project" value="TreeGrafter"/>
</dbReference>
<evidence type="ECO:0000256" key="2">
    <source>
        <dbReference type="ARBA" id="ARBA00022771"/>
    </source>
</evidence>
<comment type="caution">
    <text evidence="10">The sequence shown here is derived from an EMBL/GenBank/DDBJ whole genome shotgun (WGS) entry which is preliminary data.</text>
</comment>
<dbReference type="PROSITE" id="PS51192">
    <property type="entry name" value="HELICASE_ATP_BIND_1"/>
    <property type="match status" value="1"/>
</dbReference>
<evidence type="ECO:0000259" key="8">
    <source>
        <dbReference type="PROSITE" id="PS51194"/>
    </source>
</evidence>
<accession>A0AAV9IXL4</accession>
<feature type="compositionally biased region" description="Basic and acidic residues" evidence="6">
    <location>
        <begin position="806"/>
        <end position="815"/>
    </location>
</feature>
<feature type="domain" description="Helicase C-terminal" evidence="8">
    <location>
        <begin position="527"/>
        <end position="675"/>
    </location>
</feature>
<dbReference type="PANTHER" id="PTHR45766:SF6">
    <property type="entry name" value="SWI_SNF-RELATED MATRIX-ASSOCIATED ACTIN-DEPENDENT REGULATOR OF CHROMATIN SUBFAMILY A-LIKE PROTEIN 1"/>
    <property type="match status" value="1"/>
</dbReference>
<keyword evidence="2 5" id="KW-0863">Zinc-finger</keyword>
<dbReference type="Gene3D" id="3.40.50.10810">
    <property type="entry name" value="Tandem AAA-ATPase domain"/>
    <property type="match status" value="1"/>
</dbReference>
<dbReference type="GO" id="GO:0005524">
    <property type="term" value="F:ATP binding"/>
    <property type="evidence" value="ECO:0007669"/>
    <property type="project" value="InterPro"/>
</dbReference>
<feature type="compositionally biased region" description="Low complexity" evidence="6">
    <location>
        <begin position="105"/>
        <end position="114"/>
    </location>
</feature>
<feature type="region of interest" description="Disordered" evidence="6">
    <location>
        <begin position="65"/>
        <end position="114"/>
    </location>
</feature>
<evidence type="ECO:0000256" key="5">
    <source>
        <dbReference type="PROSITE-ProRule" id="PRU01343"/>
    </source>
</evidence>
<dbReference type="InterPro" id="IPR049730">
    <property type="entry name" value="SNF2/RAD54-like_C"/>
</dbReference>
<dbReference type="AlphaFoldDB" id="A0AAV9IXL4"/>
<dbReference type="GO" id="GO:0016787">
    <property type="term" value="F:hydrolase activity"/>
    <property type="evidence" value="ECO:0007669"/>
    <property type="project" value="UniProtKB-KW"/>
</dbReference>
<dbReference type="InterPro" id="IPR000330">
    <property type="entry name" value="SNF2_N"/>
</dbReference>
<keyword evidence="3" id="KW-0378">Hydrolase</keyword>
<dbReference type="CDD" id="cd18793">
    <property type="entry name" value="SF2_C_SNF"/>
    <property type="match status" value="1"/>
</dbReference>
<dbReference type="GO" id="GO:0006281">
    <property type="term" value="P:DNA repair"/>
    <property type="evidence" value="ECO:0007669"/>
    <property type="project" value="TreeGrafter"/>
</dbReference>
<reference evidence="10 11" key="1">
    <citation type="submission" date="2022-07" db="EMBL/GenBank/DDBJ databases">
        <title>Genome-wide signatures of adaptation to extreme environments.</title>
        <authorList>
            <person name="Cho C.H."/>
            <person name="Yoon H.S."/>
        </authorList>
    </citation>
    <scope>NUCLEOTIDE SEQUENCE [LARGE SCALE GENOMIC DNA]</scope>
    <source>
        <strain evidence="10 11">DBV 063 E5</strain>
    </source>
</reference>
<evidence type="ECO:0000259" key="9">
    <source>
        <dbReference type="PROSITE" id="PS51999"/>
    </source>
</evidence>
<dbReference type="SMART" id="SM00490">
    <property type="entry name" value="HELICc"/>
    <property type="match status" value="1"/>
</dbReference>
<dbReference type="SUPFAM" id="SSF52540">
    <property type="entry name" value="P-loop containing nucleoside triphosphate hydrolases"/>
    <property type="match status" value="2"/>
</dbReference>
<dbReference type="InterPro" id="IPR027417">
    <property type="entry name" value="P-loop_NTPase"/>
</dbReference>
<dbReference type="InterPro" id="IPR038718">
    <property type="entry name" value="SNF2-like_sf"/>
</dbReference>
<evidence type="ECO:0000256" key="1">
    <source>
        <dbReference type="ARBA" id="ARBA00022723"/>
    </source>
</evidence>
<dbReference type="InterPro" id="IPR001650">
    <property type="entry name" value="Helicase_C-like"/>
</dbReference>
<dbReference type="SMART" id="SM00487">
    <property type="entry name" value="DEXDc"/>
    <property type="match status" value="1"/>
</dbReference>
<evidence type="ECO:0000259" key="7">
    <source>
        <dbReference type="PROSITE" id="PS51192"/>
    </source>
</evidence>
<keyword evidence="4" id="KW-0862">Zinc</keyword>
<dbReference type="Gene3D" id="3.40.50.300">
    <property type="entry name" value="P-loop containing nucleotide triphosphate hydrolases"/>
    <property type="match status" value="1"/>
</dbReference>
<gene>
    <name evidence="10" type="ORF">CDCA_CDCA10G3047</name>
</gene>
<feature type="domain" description="Helicase ATP-binding" evidence="7">
    <location>
        <begin position="251"/>
        <end position="409"/>
    </location>
</feature>
<feature type="compositionally biased region" description="Pro residues" evidence="6">
    <location>
        <begin position="93"/>
        <end position="104"/>
    </location>
</feature>
<feature type="compositionally biased region" description="Basic residues" evidence="6">
    <location>
        <begin position="785"/>
        <end position="796"/>
    </location>
</feature>
<evidence type="ECO:0000313" key="11">
    <source>
        <dbReference type="Proteomes" id="UP001301350"/>
    </source>
</evidence>
<dbReference type="Pfam" id="PF06839">
    <property type="entry name" value="Zn_ribbon_GRF"/>
    <property type="match status" value="1"/>
</dbReference>
<dbReference type="InterPro" id="IPR014001">
    <property type="entry name" value="Helicase_ATP-bd"/>
</dbReference>
<organism evidence="10 11">
    <name type="scientific">Cyanidium caldarium</name>
    <name type="common">Red alga</name>
    <dbReference type="NCBI Taxonomy" id="2771"/>
    <lineage>
        <taxon>Eukaryota</taxon>
        <taxon>Rhodophyta</taxon>
        <taxon>Bangiophyceae</taxon>
        <taxon>Cyanidiales</taxon>
        <taxon>Cyanidiaceae</taxon>
        <taxon>Cyanidium</taxon>
    </lineage>
</organism>
<dbReference type="PROSITE" id="PS51194">
    <property type="entry name" value="HELICASE_CTER"/>
    <property type="match status" value="1"/>
</dbReference>
<dbReference type="PANTHER" id="PTHR45766">
    <property type="entry name" value="DNA ANNEALING HELICASE AND ENDONUCLEASE ZRANB3 FAMILY MEMBER"/>
    <property type="match status" value="1"/>
</dbReference>
<dbReference type="PROSITE" id="PS51999">
    <property type="entry name" value="ZF_GRF"/>
    <property type="match status" value="1"/>
</dbReference>
<dbReference type="GO" id="GO:0008270">
    <property type="term" value="F:zinc ion binding"/>
    <property type="evidence" value="ECO:0007669"/>
    <property type="project" value="UniProtKB-KW"/>
</dbReference>
<evidence type="ECO:0000256" key="3">
    <source>
        <dbReference type="ARBA" id="ARBA00022801"/>
    </source>
</evidence>
<evidence type="ECO:0000256" key="4">
    <source>
        <dbReference type="ARBA" id="ARBA00022833"/>
    </source>
</evidence>
<keyword evidence="11" id="KW-1185">Reference proteome</keyword>
<feature type="compositionally biased region" description="Basic and acidic residues" evidence="6">
    <location>
        <begin position="701"/>
        <end position="713"/>
    </location>
</feature>
<evidence type="ECO:0000313" key="10">
    <source>
        <dbReference type="EMBL" id="KAK4537022.1"/>
    </source>
</evidence>
<dbReference type="EMBL" id="JANCYW010000010">
    <property type="protein sequence ID" value="KAK4537022.1"/>
    <property type="molecule type" value="Genomic_DNA"/>
</dbReference>
<dbReference type="Pfam" id="PF00176">
    <property type="entry name" value="SNF2-rel_dom"/>
    <property type="match status" value="1"/>
</dbReference>
<feature type="domain" description="GRF-type" evidence="9">
    <location>
        <begin position="10"/>
        <end position="54"/>
    </location>
</feature>
<name>A0AAV9IXL4_CYACA</name>
<dbReference type="Proteomes" id="UP001301350">
    <property type="component" value="Unassembled WGS sequence"/>
</dbReference>
<evidence type="ECO:0000256" key="6">
    <source>
        <dbReference type="SAM" id="MobiDB-lite"/>
    </source>
</evidence>